<dbReference type="GO" id="GO:0030976">
    <property type="term" value="F:thiamine pyrophosphate binding"/>
    <property type="evidence" value="ECO:0007669"/>
    <property type="project" value="InterPro"/>
</dbReference>
<evidence type="ECO:0000256" key="2">
    <source>
        <dbReference type="ARBA" id="ARBA00007812"/>
    </source>
</evidence>
<dbReference type="GO" id="GO:0005948">
    <property type="term" value="C:acetolactate synthase complex"/>
    <property type="evidence" value="ECO:0007669"/>
    <property type="project" value="TreeGrafter"/>
</dbReference>
<gene>
    <name evidence="5" type="ORF">CJ199_13660</name>
</gene>
<organism evidence="5 6">
    <name type="scientific">Brevibacterium paucivorans</name>
    <dbReference type="NCBI Taxonomy" id="170994"/>
    <lineage>
        <taxon>Bacteria</taxon>
        <taxon>Bacillati</taxon>
        <taxon>Actinomycetota</taxon>
        <taxon>Actinomycetes</taxon>
        <taxon>Micrococcales</taxon>
        <taxon>Brevibacteriaceae</taxon>
        <taxon>Brevibacterium</taxon>
    </lineage>
</organism>
<proteinExistence type="inferred from homology"/>
<dbReference type="GO" id="GO:0003984">
    <property type="term" value="F:acetolactate synthase activity"/>
    <property type="evidence" value="ECO:0007669"/>
    <property type="project" value="TreeGrafter"/>
</dbReference>
<evidence type="ECO:0000313" key="5">
    <source>
        <dbReference type="EMBL" id="PMD04164.1"/>
    </source>
</evidence>
<accession>A0A2N6VJ92</accession>
<dbReference type="InterPro" id="IPR045229">
    <property type="entry name" value="TPP_enz"/>
</dbReference>
<dbReference type="RefSeq" id="WP_257994654.1">
    <property type="nucleotide sequence ID" value="NZ_PNHK01000310.1"/>
</dbReference>
<dbReference type="InterPro" id="IPR029061">
    <property type="entry name" value="THDP-binding"/>
</dbReference>
<dbReference type="GO" id="GO:0009097">
    <property type="term" value="P:isoleucine biosynthetic process"/>
    <property type="evidence" value="ECO:0007669"/>
    <property type="project" value="TreeGrafter"/>
</dbReference>
<comment type="cofactor">
    <cofactor evidence="1">
        <name>thiamine diphosphate</name>
        <dbReference type="ChEBI" id="CHEBI:58937"/>
    </cofactor>
</comment>
<dbReference type="InterPro" id="IPR029035">
    <property type="entry name" value="DHS-like_NAD/FAD-binding_dom"/>
</dbReference>
<dbReference type="GO" id="GO:0050660">
    <property type="term" value="F:flavin adenine dinucleotide binding"/>
    <property type="evidence" value="ECO:0007669"/>
    <property type="project" value="TreeGrafter"/>
</dbReference>
<dbReference type="GO" id="GO:0000287">
    <property type="term" value="F:magnesium ion binding"/>
    <property type="evidence" value="ECO:0007669"/>
    <property type="project" value="InterPro"/>
</dbReference>
<feature type="domain" description="Thiamine pyrophosphate enzyme TPP-binding" evidence="4">
    <location>
        <begin position="54"/>
        <end position="113"/>
    </location>
</feature>
<evidence type="ECO:0000259" key="4">
    <source>
        <dbReference type="Pfam" id="PF02775"/>
    </source>
</evidence>
<feature type="non-terminal residue" evidence="5">
    <location>
        <position position="1"/>
    </location>
</feature>
<comment type="caution">
    <text evidence="5">The sequence shown here is derived from an EMBL/GenBank/DDBJ whole genome shotgun (WGS) entry which is preliminary data.</text>
</comment>
<dbReference type="PANTHER" id="PTHR18968:SF13">
    <property type="entry name" value="ACETOLACTATE SYNTHASE CATALYTIC SUBUNIT, MITOCHONDRIAL"/>
    <property type="match status" value="1"/>
</dbReference>
<name>A0A2N6VJ92_9MICO</name>
<dbReference type="SUPFAM" id="SSF52518">
    <property type="entry name" value="Thiamin diphosphate-binding fold (THDP-binding)"/>
    <property type="match status" value="1"/>
</dbReference>
<comment type="similarity">
    <text evidence="2">Belongs to the TPP enzyme family.</text>
</comment>
<dbReference type="GO" id="GO:0009099">
    <property type="term" value="P:L-valine biosynthetic process"/>
    <property type="evidence" value="ECO:0007669"/>
    <property type="project" value="TreeGrafter"/>
</dbReference>
<dbReference type="PANTHER" id="PTHR18968">
    <property type="entry name" value="THIAMINE PYROPHOSPHATE ENZYMES"/>
    <property type="match status" value="1"/>
</dbReference>
<keyword evidence="3" id="KW-0786">Thiamine pyrophosphate</keyword>
<dbReference type="PROSITE" id="PS00187">
    <property type="entry name" value="TPP_ENZYMES"/>
    <property type="match status" value="1"/>
</dbReference>
<dbReference type="CDD" id="cd00568">
    <property type="entry name" value="TPP_enzymes"/>
    <property type="match status" value="1"/>
</dbReference>
<protein>
    <submittedName>
        <fullName evidence="5">Acetolactate synthase</fullName>
    </submittedName>
</protein>
<dbReference type="Pfam" id="PF02775">
    <property type="entry name" value="TPP_enzyme_C"/>
    <property type="match status" value="1"/>
</dbReference>
<evidence type="ECO:0000256" key="3">
    <source>
        <dbReference type="ARBA" id="ARBA00023052"/>
    </source>
</evidence>
<dbReference type="SUPFAM" id="SSF52467">
    <property type="entry name" value="DHS-like NAD/FAD-binding domain"/>
    <property type="match status" value="1"/>
</dbReference>
<dbReference type="EMBL" id="PNHK01000310">
    <property type="protein sequence ID" value="PMD04164.1"/>
    <property type="molecule type" value="Genomic_DNA"/>
</dbReference>
<feature type="non-terminal residue" evidence="5">
    <location>
        <position position="114"/>
    </location>
</feature>
<sequence length="114" mass="11543">DRAAAMLADASKPVILAGGGATGAQADLTVAAVIPEDAVVAGDSSQITYYGMTTAVKHSGPKRFLYTPAYATLGYGLPAAIGAKIADPERPVVCVLGDGALMFALQEFQTAADQ</sequence>
<evidence type="ECO:0000256" key="1">
    <source>
        <dbReference type="ARBA" id="ARBA00001964"/>
    </source>
</evidence>
<dbReference type="InterPro" id="IPR011766">
    <property type="entry name" value="TPP_enzyme_TPP-bd"/>
</dbReference>
<dbReference type="InterPro" id="IPR000399">
    <property type="entry name" value="TPP-bd_CS"/>
</dbReference>
<dbReference type="Proteomes" id="UP000235598">
    <property type="component" value="Unassembled WGS sequence"/>
</dbReference>
<reference evidence="5 6" key="1">
    <citation type="submission" date="2017-09" db="EMBL/GenBank/DDBJ databases">
        <title>Bacterial strain isolated from the female urinary microbiota.</title>
        <authorList>
            <person name="Thomas-White K."/>
            <person name="Kumar N."/>
            <person name="Forster S."/>
            <person name="Putonti C."/>
            <person name="Lawley T."/>
            <person name="Wolfe A.J."/>
        </authorList>
    </citation>
    <scope>NUCLEOTIDE SEQUENCE [LARGE SCALE GENOMIC DNA]</scope>
    <source>
        <strain evidence="5 6">UMB1301</strain>
    </source>
</reference>
<evidence type="ECO:0000313" key="6">
    <source>
        <dbReference type="Proteomes" id="UP000235598"/>
    </source>
</evidence>
<dbReference type="AlphaFoldDB" id="A0A2N6VJ92"/>
<dbReference type="Gene3D" id="3.40.50.970">
    <property type="match status" value="1"/>
</dbReference>